<dbReference type="Pfam" id="PF00439">
    <property type="entry name" value="Bromodomain"/>
    <property type="match status" value="1"/>
</dbReference>
<name>B9REI7_RICCO</name>
<dbReference type="SUPFAM" id="SSF47370">
    <property type="entry name" value="Bromodomain"/>
    <property type="match status" value="1"/>
</dbReference>
<protein>
    <submittedName>
        <fullName evidence="5">DNA binding protein, putative</fullName>
    </submittedName>
</protein>
<dbReference type="InParanoid" id="B9REI7"/>
<feature type="region of interest" description="Disordered" evidence="3">
    <location>
        <begin position="1"/>
        <end position="22"/>
    </location>
</feature>
<dbReference type="OrthoDB" id="1742084at2759"/>
<keyword evidence="6" id="KW-1185">Reference proteome</keyword>
<evidence type="ECO:0000256" key="2">
    <source>
        <dbReference type="PROSITE-ProRule" id="PRU00035"/>
    </source>
</evidence>
<feature type="compositionally biased region" description="Polar residues" evidence="3">
    <location>
        <begin position="238"/>
        <end position="251"/>
    </location>
</feature>
<evidence type="ECO:0000313" key="6">
    <source>
        <dbReference type="Proteomes" id="UP000008311"/>
    </source>
</evidence>
<dbReference type="eggNOG" id="ENOG502QR9N">
    <property type="taxonomic scope" value="Eukaryota"/>
</dbReference>
<dbReference type="PROSITE" id="PS50014">
    <property type="entry name" value="BROMODOMAIN_2"/>
    <property type="match status" value="1"/>
</dbReference>
<feature type="compositionally biased region" description="Polar residues" evidence="3">
    <location>
        <begin position="491"/>
        <end position="512"/>
    </location>
</feature>
<feature type="domain" description="Bromo" evidence="4">
    <location>
        <begin position="293"/>
        <end position="364"/>
    </location>
</feature>
<feature type="region of interest" description="Disordered" evidence="3">
    <location>
        <begin position="422"/>
        <end position="641"/>
    </location>
</feature>
<feature type="compositionally biased region" description="Acidic residues" evidence="3">
    <location>
        <begin position="166"/>
        <end position="187"/>
    </location>
</feature>
<feature type="compositionally biased region" description="Low complexity" evidence="3">
    <location>
        <begin position="442"/>
        <end position="451"/>
    </location>
</feature>
<dbReference type="InterPro" id="IPR009057">
    <property type="entry name" value="Homeodomain-like_sf"/>
</dbReference>
<dbReference type="AlphaFoldDB" id="B9REI7"/>
<dbReference type="KEGG" id="rcu:8289198"/>
<organism evidence="5 6">
    <name type="scientific">Ricinus communis</name>
    <name type="common">Castor bean</name>
    <dbReference type="NCBI Taxonomy" id="3988"/>
    <lineage>
        <taxon>Eukaryota</taxon>
        <taxon>Viridiplantae</taxon>
        <taxon>Streptophyta</taxon>
        <taxon>Embryophyta</taxon>
        <taxon>Tracheophyta</taxon>
        <taxon>Spermatophyta</taxon>
        <taxon>Magnoliopsida</taxon>
        <taxon>eudicotyledons</taxon>
        <taxon>Gunneridae</taxon>
        <taxon>Pentapetalae</taxon>
        <taxon>rosids</taxon>
        <taxon>fabids</taxon>
        <taxon>Malpighiales</taxon>
        <taxon>Euphorbiaceae</taxon>
        <taxon>Acalyphoideae</taxon>
        <taxon>Acalypheae</taxon>
        <taxon>Ricinus</taxon>
    </lineage>
</organism>
<dbReference type="InterPro" id="IPR001005">
    <property type="entry name" value="SANT/Myb"/>
</dbReference>
<dbReference type="Gene3D" id="1.20.920.10">
    <property type="entry name" value="Bromodomain-like"/>
    <property type="match status" value="1"/>
</dbReference>
<dbReference type="CDD" id="cd00167">
    <property type="entry name" value="SANT"/>
    <property type="match status" value="1"/>
</dbReference>
<feature type="compositionally biased region" description="Polar residues" evidence="3">
    <location>
        <begin position="426"/>
        <end position="441"/>
    </location>
</feature>
<sequence>MEKEKQATRTETQNREEEAEERWGTWEELLLACAVKRHGFKNWDSVSMELQTRTSLPHFLTSARNCQQKYHDLHRRFTTSKNDFVQPQEEEDENNSNKVASIHIPWLEELRKLRVAELKQEVHRYDISIHSLQLKVKRLEEEREKGNQNDDVTIPDLEQPQSDKKEEEEEEEEESEQKESVSGDESDRENRSVNESNSTGSEGEKKGVAKPSVQEDEEAPVLSGSSSKSVESHELADSVTQLSSEVQSSASLGGKRKRKGRKRREEIAAGGDGIKGRMMVKSEPLIALLESIRAHNHASLFEGPLKTQETDVYKNMIRQHLDLETIQTKLEQGSYSSSNLLCYRDLLLLFNNAIVFFSKSSNESTAAYELRSVVSNQMKKEIQKPEFTAVPQEIPPQPKSELQKSDSLLAKHKASAPIVVCRKRSSLTAKPSPSSFGQKTEQQQPQQQQQQINDNEPPSDSKPPVVEQSLLKIEAKEKPVTGTRSSRRSNKNLAKGTTTPSKKQNASPTTKVDTVDRPETPKTEKKKTEVLALDKKRSAADFLKRIKKNSPVETAKKNTRGSVNGGMEWKKDNNTGKGEKGKERVLRKNGDEKQVEESSPSKRNVGRPSKKSVEVSKVSGKRGRENVGKEAAKRPKKRSRR</sequence>
<evidence type="ECO:0000313" key="5">
    <source>
        <dbReference type="EMBL" id="EEF50190.1"/>
    </source>
</evidence>
<feature type="compositionally biased region" description="Basic and acidic residues" evidence="3">
    <location>
        <begin position="622"/>
        <end position="633"/>
    </location>
</feature>
<dbReference type="Gene3D" id="1.10.10.60">
    <property type="entry name" value="Homeodomain-like"/>
    <property type="match status" value="1"/>
</dbReference>
<evidence type="ECO:0000256" key="1">
    <source>
        <dbReference type="ARBA" id="ARBA00023117"/>
    </source>
</evidence>
<feature type="compositionally biased region" description="Basic and acidic residues" evidence="3">
    <location>
        <begin position="568"/>
        <end position="600"/>
    </location>
</feature>
<dbReference type="EMBL" id="EQ973776">
    <property type="protein sequence ID" value="EEF50190.1"/>
    <property type="molecule type" value="Genomic_DNA"/>
</dbReference>
<dbReference type="InterPro" id="IPR036427">
    <property type="entry name" value="Bromodomain-like_sf"/>
</dbReference>
<dbReference type="PANTHER" id="PTHR37888">
    <property type="entry name" value="DNA-BINDING BROMODOMAIN-CONTAINING PROTEIN"/>
    <property type="match status" value="1"/>
</dbReference>
<feature type="region of interest" description="Disordered" evidence="3">
    <location>
        <begin position="141"/>
        <end position="270"/>
    </location>
</feature>
<proteinExistence type="predicted"/>
<evidence type="ECO:0000256" key="3">
    <source>
        <dbReference type="SAM" id="MobiDB-lite"/>
    </source>
</evidence>
<keyword evidence="1 2" id="KW-0103">Bromodomain</keyword>
<dbReference type="SMART" id="SM00717">
    <property type="entry name" value="SANT"/>
    <property type="match status" value="1"/>
</dbReference>
<dbReference type="Proteomes" id="UP000008311">
    <property type="component" value="Unassembled WGS sequence"/>
</dbReference>
<evidence type="ECO:0000259" key="4">
    <source>
        <dbReference type="PROSITE" id="PS50014"/>
    </source>
</evidence>
<accession>B9REI7</accession>
<dbReference type="SUPFAM" id="SSF46689">
    <property type="entry name" value="Homeodomain-like"/>
    <property type="match status" value="1"/>
</dbReference>
<dbReference type="Pfam" id="PF00249">
    <property type="entry name" value="Myb_DNA-binding"/>
    <property type="match status" value="1"/>
</dbReference>
<dbReference type="FunCoup" id="B9REI7">
    <property type="interactions" value="262"/>
</dbReference>
<gene>
    <name evidence="5" type="ORF">RCOM_1771650</name>
</gene>
<dbReference type="SMART" id="SM00297">
    <property type="entry name" value="BROMO"/>
    <property type="match status" value="1"/>
</dbReference>
<dbReference type="InterPro" id="IPR001487">
    <property type="entry name" value="Bromodomain"/>
</dbReference>
<dbReference type="PANTHER" id="PTHR37888:SF11">
    <property type="entry name" value="DNA-BINDING BROMODOMAIN-CONTAINING PROTEIN"/>
    <property type="match status" value="1"/>
</dbReference>
<reference evidence="6" key="1">
    <citation type="journal article" date="2010" name="Nat. Biotechnol.">
        <title>Draft genome sequence of the oilseed species Ricinus communis.</title>
        <authorList>
            <person name="Chan A.P."/>
            <person name="Crabtree J."/>
            <person name="Zhao Q."/>
            <person name="Lorenzi H."/>
            <person name="Orvis J."/>
            <person name="Puiu D."/>
            <person name="Melake-Berhan A."/>
            <person name="Jones K.M."/>
            <person name="Redman J."/>
            <person name="Chen G."/>
            <person name="Cahoon E.B."/>
            <person name="Gedil M."/>
            <person name="Stanke M."/>
            <person name="Haas B.J."/>
            <person name="Wortman J.R."/>
            <person name="Fraser-Liggett C.M."/>
            <person name="Ravel J."/>
            <person name="Rabinowicz P.D."/>
        </authorList>
    </citation>
    <scope>NUCLEOTIDE SEQUENCE [LARGE SCALE GENOMIC DNA]</scope>
    <source>
        <strain evidence="6">cv. Hale</strain>
    </source>
</reference>
<dbReference type="OMA" id="HCEQKFH"/>
<feature type="compositionally biased region" description="Basic and acidic residues" evidence="3">
    <location>
        <begin position="513"/>
        <end position="544"/>
    </location>
</feature>